<dbReference type="GO" id="GO:0005737">
    <property type="term" value="C:cytoplasm"/>
    <property type="evidence" value="ECO:0007669"/>
    <property type="project" value="TreeGrafter"/>
</dbReference>
<dbReference type="SUPFAM" id="SSF51735">
    <property type="entry name" value="NAD(P)-binding Rossmann-fold domains"/>
    <property type="match status" value="1"/>
</dbReference>
<proteinExistence type="predicted"/>
<dbReference type="PANTHER" id="PTHR48079">
    <property type="entry name" value="PROTEIN YEEZ"/>
    <property type="match status" value="1"/>
</dbReference>
<reference evidence="2 3" key="1">
    <citation type="submission" date="2015-07" db="EMBL/GenBank/DDBJ databases">
        <title>Acinetobacter yuneri, a novel member of Acinetobacter calcoaceticus-Acinetobacter baumannii complex isolated from clinical specimen.</title>
        <authorList>
            <person name="Yu Y."/>
        </authorList>
    </citation>
    <scope>NUCLEOTIDE SEQUENCE [LARGE SCALE GENOMIC DNA]</scope>
    <source>
        <strain evidence="2 3">A362</strain>
    </source>
</reference>
<feature type="domain" description="NAD-dependent epimerase/dehydratase" evidence="1">
    <location>
        <begin position="13"/>
        <end position="192"/>
    </location>
</feature>
<accession>A0A1V2V074</accession>
<evidence type="ECO:0000313" key="3">
    <source>
        <dbReference type="Proteomes" id="UP000189376"/>
    </source>
</evidence>
<evidence type="ECO:0000313" key="2">
    <source>
        <dbReference type="EMBL" id="ONN55584.1"/>
    </source>
</evidence>
<dbReference type="GO" id="GO:0004029">
    <property type="term" value="F:aldehyde dehydrogenase (NAD+) activity"/>
    <property type="evidence" value="ECO:0007669"/>
    <property type="project" value="TreeGrafter"/>
</dbReference>
<sequence>MHILFIGYGKTSQRVAKQLFETGHQITTISRSEKTDPYGTHLIQDIFTLDLSEIAPVDVVYILLSPDDSTVQGYHHTYVDSIEPIRQALKSHPVKRLIVVSSTRVYGENSGEKIDDDSQIHPNDAQGHILHNMELLWQKYFPAQCVIVRPTGIYGASVDRLKRMAENTQTYPNIHYSNRIHIDDLARFLAFLADYEKPHKSYLVANNAPVPLHEVILWFQSQLDLPLLTLDSAHVSGKKIYAKRLFETGFQLEHPICFNDYLLCLNAHGTNQNLD</sequence>
<gene>
    <name evidence="2" type="ORF">AC058_07065</name>
</gene>
<comment type="caution">
    <text evidence="2">The sequence shown here is derived from an EMBL/GenBank/DDBJ whole genome shotgun (WGS) entry which is preliminary data.</text>
</comment>
<dbReference type="AlphaFoldDB" id="A0A1V2V074"/>
<evidence type="ECO:0000259" key="1">
    <source>
        <dbReference type="Pfam" id="PF01370"/>
    </source>
</evidence>
<dbReference type="InterPro" id="IPR051783">
    <property type="entry name" value="NAD(P)-dependent_oxidoreduct"/>
</dbReference>
<dbReference type="EMBL" id="LFZS01000003">
    <property type="protein sequence ID" value="ONN55584.1"/>
    <property type="molecule type" value="Genomic_DNA"/>
</dbReference>
<dbReference type="InterPro" id="IPR001509">
    <property type="entry name" value="Epimerase_deHydtase"/>
</dbReference>
<dbReference type="Gene3D" id="3.40.50.720">
    <property type="entry name" value="NAD(P)-binding Rossmann-like Domain"/>
    <property type="match status" value="1"/>
</dbReference>
<dbReference type="PANTHER" id="PTHR48079:SF6">
    <property type="entry name" value="NAD(P)-BINDING DOMAIN-CONTAINING PROTEIN-RELATED"/>
    <property type="match status" value="1"/>
</dbReference>
<protein>
    <submittedName>
        <fullName evidence="2">Nucleoside-diphosphate sugar epimerase</fullName>
    </submittedName>
</protein>
<dbReference type="InterPro" id="IPR036291">
    <property type="entry name" value="NAD(P)-bd_dom_sf"/>
</dbReference>
<dbReference type="Pfam" id="PF01370">
    <property type="entry name" value="Epimerase"/>
    <property type="match status" value="1"/>
</dbReference>
<keyword evidence="3" id="KW-1185">Reference proteome</keyword>
<dbReference type="Proteomes" id="UP000189376">
    <property type="component" value="Unassembled WGS sequence"/>
</dbReference>
<organism evidence="2 3">
    <name type="scientific">Acinetobacter genomosp. 33YU</name>
    <dbReference type="NCBI Taxonomy" id="1675530"/>
    <lineage>
        <taxon>Bacteria</taxon>
        <taxon>Pseudomonadati</taxon>
        <taxon>Pseudomonadota</taxon>
        <taxon>Gammaproteobacteria</taxon>
        <taxon>Moraxellales</taxon>
        <taxon>Moraxellaceae</taxon>
        <taxon>Acinetobacter</taxon>
    </lineage>
</organism>
<dbReference type="RefSeq" id="WP_077168974.1">
    <property type="nucleotide sequence ID" value="NZ_LFZS01000003.1"/>
</dbReference>
<name>A0A1V2V074_9GAMM</name>